<evidence type="ECO:0000259" key="3">
    <source>
        <dbReference type="Pfam" id="PF00501"/>
    </source>
</evidence>
<evidence type="ECO:0000313" key="4">
    <source>
        <dbReference type="EMBL" id="OMJ74506.1"/>
    </source>
</evidence>
<dbReference type="InterPro" id="IPR000873">
    <property type="entry name" value="AMP-dep_synth/lig_dom"/>
</dbReference>
<dbReference type="Gene3D" id="3.40.50.12780">
    <property type="entry name" value="N-terminal domain of ligase-like"/>
    <property type="match status" value="1"/>
</dbReference>
<dbReference type="EMBL" id="MPUH01000746">
    <property type="protein sequence ID" value="OMJ74506.1"/>
    <property type="molecule type" value="Genomic_DNA"/>
</dbReference>
<dbReference type="EMBL" id="MPUH01000693">
    <property type="protein sequence ID" value="OMJ75394.1"/>
    <property type="molecule type" value="Genomic_DNA"/>
</dbReference>
<keyword evidence="1" id="KW-0547">Nucleotide-binding</keyword>
<dbReference type="GO" id="GO:0005783">
    <property type="term" value="C:endoplasmic reticulum"/>
    <property type="evidence" value="ECO:0007669"/>
    <property type="project" value="TreeGrafter"/>
</dbReference>
<dbReference type="Pfam" id="PF00501">
    <property type="entry name" value="AMP-binding"/>
    <property type="match status" value="1"/>
</dbReference>
<dbReference type="Proteomes" id="UP000187209">
    <property type="component" value="Unassembled WGS sequence"/>
</dbReference>
<evidence type="ECO:0000256" key="2">
    <source>
        <dbReference type="ARBA" id="ARBA00022840"/>
    </source>
</evidence>
<gene>
    <name evidence="5" type="ORF">SteCoe_25471</name>
    <name evidence="4" type="ORF">SteCoe_26548</name>
</gene>
<proteinExistence type="predicted"/>
<dbReference type="InterPro" id="IPR042099">
    <property type="entry name" value="ANL_N_sf"/>
</dbReference>
<dbReference type="SUPFAM" id="SSF56801">
    <property type="entry name" value="Acetyl-CoA synthetase-like"/>
    <property type="match status" value="1"/>
</dbReference>
<dbReference type="GO" id="GO:0005524">
    <property type="term" value="F:ATP binding"/>
    <property type="evidence" value="ECO:0007669"/>
    <property type="project" value="UniProtKB-KW"/>
</dbReference>
<feature type="domain" description="AMP-dependent synthetase/ligase" evidence="3">
    <location>
        <begin position="59"/>
        <end position="487"/>
    </location>
</feature>
<dbReference type="OrthoDB" id="1700726at2759"/>
<keyword evidence="6" id="KW-1185">Reference proteome</keyword>
<name>A0A1R2BCK5_9CILI</name>
<evidence type="ECO:0000313" key="5">
    <source>
        <dbReference type="EMBL" id="OMJ75394.1"/>
    </source>
</evidence>
<organism evidence="4 6">
    <name type="scientific">Stentor coeruleus</name>
    <dbReference type="NCBI Taxonomy" id="5963"/>
    <lineage>
        <taxon>Eukaryota</taxon>
        <taxon>Sar</taxon>
        <taxon>Alveolata</taxon>
        <taxon>Ciliophora</taxon>
        <taxon>Postciliodesmatophora</taxon>
        <taxon>Heterotrichea</taxon>
        <taxon>Heterotrichida</taxon>
        <taxon>Stentoridae</taxon>
        <taxon>Stentor</taxon>
    </lineage>
</organism>
<protein>
    <recommendedName>
        <fullName evidence="3">AMP-dependent synthetase/ligase domain-containing protein</fullName>
    </recommendedName>
</protein>
<dbReference type="PANTHER" id="PTHR43272">
    <property type="entry name" value="LONG-CHAIN-FATTY-ACID--COA LIGASE"/>
    <property type="match status" value="1"/>
</dbReference>
<dbReference type="GO" id="GO:0016020">
    <property type="term" value="C:membrane"/>
    <property type="evidence" value="ECO:0007669"/>
    <property type="project" value="TreeGrafter"/>
</dbReference>
<evidence type="ECO:0000313" key="6">
    <source>
        <dbReference type="Proteomes" id="UP000187209"/>
    </source>
</evidence>
<dbReference type="AlphaFoldDB" id="A0A1R2BCK5"/>
<dbReference type="GO" id="GO:0004467">
    <property type="term" value="F:long-chain fatty acid-CoA ligase activity"/>
    <property type="evidence" value="ECO:0007669"/>
    <property type="project" value="TreeGrafter"/>
</dbReference>
<reference evidence="4 6" key="1">
    <citation type="submission" date="2016-11" db="EMBL/GenBank/DDBJ databases">
        <title>The macronuclear genome of Stentor coeruleus: a giant cell with tiny introns.</title>
        <authorList>
            <person name="Slabodnick M."/>
            <person name="Ruby J.G."/>
            <person name="Reiff S.B."/>
            <person name="Swart E.C."/>
            <person name="Gosai S."/>
            <person name="Prabakaran S."/>
            <person name="Witkowska E."/>
            <person name="Larue G.E."/>
            <person name="Fisher S."/>
            <person name="Freeman R.M."/>
            <person name="Gunawardena J."/>
            <person name="Chu W."/>
            <person name="Stover N.A."/>
            <person name="Gregory B.D."/>
            <person name="Nowacki M."/>
            <person name="Derisi J."/>
            <person name="Roy S.W."/>
            <person name="Marshall W.F."/>
            <person name="Sood P."/>
        </authorList>
    </citation>
    <scope>NUCLEOTIDE SEQUENCE [LARGE SCALE GENOMIC DNA]</scope>
    <source>
        <strain evidence="4">WM001</strain>
    </source>
</reference>
<dbReference type="PROSITE" id="PS00455">
    <property type="entry name" value="AMP_BINDING"/>
    <property type="match status" value="1"/>
</dbReference>
<accession>A0A1R2BCK5</accession>
<evidence type="ECO:0000256" key="1">
    <source>
        <dbReference type="ARBA" id="ARBA00022741"/>
    </source>
</evidence>
<dbReference type="InterPro" id="IPR020845">
    <property type="entry name" value="AMP-binding_CS"/>
</dbReference>
<comment type="caution">
    <text evidence="4">The sequence shown here is derived from an EMBL/GenBank/DDBJ whole genome shotgun (WGS) entry which is preliminary data.</text>
</comment>
<sequence length="669" mass="76200">MGVEVSRVKSKYTIKVEGSERPGCSAIYRSPFAGLNSSCDYQSQALTLYESFLLSMKKRPNKNFLGVRENIQGELGPYKWQTYSEISKLSHQLGYALDYLKITDPDLDGNRFACIYSKNCIEWTIIDLACISQSITTLPIYDVQQKESIDLIIEQTKAKIIFCPENLASEIFSMKKNGLIPSIKFVAQFEEVNIKAKEESLSVGVQIYSMRELFQMCPEGKLNPPKPETWFTICYTSGTTGIPKGAIITHKNVISMINSSKKSDFVWIEEEMYLSYLPLAHIMERTVIHLIIEVGGSIGFYSGDLLKLRDDIISLKPTMFVSVPRLFNRFYALLNQSITKSPGPLGALIRKALRQKLRAFEENGFITHAIWDKLIFNNFKNFLGGKIRAFGSGSAPLSKDVTNFFKVVFSCPFVEGYGQTESCGGCFFTNKNEKVPEIIGGPAANIEFKLQDVPEMDYFSSDKNENLLPTPRGEICIKGENVTLGYYKALDITKETIDEDGWLHTGDIGMILPYNGAVKIIDRKKNIFKLSQGEYVACEKLENVYMKCPFVMQIFIYGDSFQSYLVAVVVPDEAYVRKFWVSPNAYQSEVPLQEICQDKHFKDFMIEEFRSLAKDKKLFGFEHIKNLYIEPKPWTSNDLLTPTQKLIRHKARIHYKSIIDALYNEHGKY</sequence>
<dbReference type="PANTHER" id="PTHR43272:SF33">
    <property type="entry name" value="AMP-BINDING DOMAIN-CONTAINING PROTEIN-RELATED"/>
    <property type="match status" value="1"/>
</dbReference>
<keyword evidence="2" id="KW-0067">ATP-binding</keyword>